<dbReference type="Proteomes" id="UP000678276">
    <property type="component" value="Unassembled WGS sequence"/>
</dbReference>
<dbReference type="PROSITE" id="PS51707">
    <property type="entry name" value="CYTH"/>
    <property type="match status" value="1"/>
</dbReference>
<evidence type="ECO:0000313" key="3">
    <source>
        <dbReference type="Proteomes" id="UP000678276"/>
    </source>
</evidence>
<reference evidence="2 3" key="1">
    <citation type="submission" date="2021-04" db="EMBL/GenBank/DDBJ databases">
        <title>Whole genome sequence of Jiella sp. KSK16Y-1.</title>
        <authorList>
            <person name="Tuo L."/>
        </authorList>
    </citation>
    <scope>NUCLEOTIDE SEQUENCE [LARGE SCALE GENOMIC DNA]</scope>
    <source>
        <strain evidence="2 3">KSK16Y-1</strain>
    </source>
</reference>
<dbReference type="SMART" id="SM01118">
    <property type="entry name" value="CYTH"/>
    <property type="match status" value="1"/>
</dbReference>
<dbReference type="Gene3D" id="2.40.320.10">
    <property type="entry name" value="Hypothetical Protein Pfu-838710-001"/>
    <property type="match status" value="1"/>
</dbReference>
<sequence>MGQEIERKFLVGSDGWRDRAVSARRFEQFYLFAGEDRSCRVRITDGSSARLTLKTGRGISRGEFEYEIPLEDAEALRLAAIGTPIEKTRHLVPNGANTIEMDVYHGALDGLVVAEIELASEDETFERPDFLSIEVTGDPRYLNQTLALRGRPADDKASS</sequence>
<dbReference type="PANTHER" id="PTHR40114:SF1">
    <property type="entry name" value="SLR0698 PROTEIN"/>
    <property type="match status" value="1"/>
</dbReference>
<keyword evidence="3" id="KW-1185">Reference proteome</keyword>
<name>A0ABS4BPI6_9HYPH</name>
<organism evidence="2 3">
    <name type="scientific">Jiella mangrovi</name>
    <dbReference type="NCBI Taxonomy" id="2821407"/>
    <lineage>
        <taxon>Bacteria</taxon>
        <taxon>Pseudomonadati</taxon>
        <taxon>Pseudomonadota</taxon>
        <taxon>Alphaproteobacteria</taxon>
        <taxon>Hyphomicrobiales</taxon>
        <taxon>Aurantimonadaceae</taxon>
        <taxon>Jiella</taxon>
    </lineage>
</organism>
<accession>A0ABS4BPI6</accession>
<gene>
    <name evidence="2" type="ORF">J6595_20915</name>
</gene>
<dbReference type="InterPro" id="IPR012042">
    <property type="entry name" value="NeuTTM/CthTTM-like"/>
</dbReference>
<dbReference type="PANTHER" id="PTHR40114">
    <property type="entry name" value="SLR0698 PROTEIN"/>
    <property type="match status" value="1"/>
</dbReference>
<proteinExistence type="predicted"/>
<comment type="caution">
    <text evidence="2">The sequence shown here is derived from an EMBL/GenBank/DDBJ whole genome shotgun (WGS) entry which is preliminary data.</text>
</comment>
<dbReference type="InterPro" id="IPR023577">
    <property type="entry name" value="CYTH_domain"/>
</dbReference>
<dbReference type="PIRSF" id="PIRSF016487">
    <property type="entry name" value="CYTH_UCP016487"/>
    <property type="match status" value="1"/>
</dbReference>
<dbReference type="InterPro" id="IPR033469">
    <property type="entry name" value="CYTH-like_dom_sf"/>
</dbReference>
<dbReference type="Pfam" id="PF01928">
    <property type="entry name" value="CYTH"/>
    <property type="match status" value="1"/>
</dbReference>
<feature type="domain" description="CYTH" evidence="1">
    <location>
        <begin position="2"/>
        <end position="148"/>
    </location>
</feature>
<evidence type="ECO:0000313" key="2">
    <source>
        <dbReference type="EMBL" id="MBP0618050.1"/>
    </source>
</evidence>
<dbReference type="EMBL" id="JAGJCF010000024">
    <property type="protein sequence ID" value="MBP0618050.1"/>
    <property type="molecule type" value="Genomic_DNA"/>
</dbReference>
<dbReference type="CDD" id="cd07891">
    <property type="entry name" value="CYTH-like_CthTTM-like_1"/>
    <property type="match status" value="1"/>
</dbReference>
<dbReference type="SUPFAM" id="SSF55154">
    <property type="entry name" value="CYTH-like phosphatases"/>
    <property type="match status" value="1"/>
</dbReference>
<dbReference type="RefSeq" id="WP_209597422.1">
    <property type="nucleotide sequence ID" value="NZ_JAGJCF010000024.1"/>
</dbReference>
<evidence type="ECO:0000259" key="1">
    <source>
        <dbReference type="PROSITE" id="PS51707"/>
    </source>
</evidence>
<protein>
    <submittedName>
        <fullName evidence="2">CYTH domain-containing protein</fullName>
    </submittedName>
</protein>